<gene>
    <name evidence="9" type="ORF">CHIRRI_LOCUS1943</name>
</gene>
<comment type="subcellular location">
    <subcellularLocation>
        <location evidence="1">Membrane</location>
        <topology evidence="1">Multi-pass membrane protein</topology>
    </subcellularLocation>
</comment>
<feature type="transmembrane region" description="Helical" evidence="7">
    <location>
        <begin position="83"/>
        <end position="103"/>
    </location>
</feature>
<keyword evidence="10" id="KW-1185">Reference proteome</keyword>
<feature type="transmembrane region" description="Helical" evidence="7">
    <location>
        <begin position="139"/>
        <end position="164"/>
    </location>
</feature>
<feature type="transmembrane region" description="Helical" evidence="7">
    <location>
        <begin position="171"/>
        <end position="195"/>
    </location>
</feature>
<organism evidence="9 10">
    <name type="scientific">Chironomus riparius</name>
    <dbReference type="NCBI Taxonomy" id="315576"/>
    <lineage>
        <taxon>Eukaryota</taxon>
        <taxon>Metazoa</taxon>
        <taxon>Ecdysozoa</taxon>
        <taxon>Arthropoda</taxon>
        <taxon>Hexapoda</taxon>
        <taxon>Insecta</taxon>
        <taxon>Pterygota</taxon>
        <taxon>Neoptera</taxon>
        <taxon>Endopterygota</taxon>
        <taxon>Diptera</taxon>
        <taxon>Nematocera</taxon>
        <taxon>Chironomoidea</taxon>
        <taxon>Chironomidae</taxon>
        <taxon>Chironominae</taxon>
        <taxon>Chironomus</taxon>
    </lineage>
</organism>
<dbReference type="PROSITE" id="PS50850">
    <property type="entry name" value="MFS"/>
    <property type="match status" value="1"/>
</dbReference>
<dbReference type="GO" id="GO:0006820">
    <property type="term" value="P:monoatomic anion transport"/>
    <property type="evidence" value="ECO:0007669"/>
    <property type="project" value="TreeGrafter"/>
</dbReference>
<protein>
    <recommendedName>
        <fullName evidence="8">Major facilitator superfamily (MFS) profile domain-containing protein</fullName>
    </recommendedName>
</protein>
<feature type="domain" description="Major facilitator superfamily (MFS) profile" evidence="8">
    <location>
        <begin position="12"/>
        <end position="456"/>
    </location>
</feature>
<dbReference type="Proteomes" id="UP001153620">
    <property type="component" value="Chromosome 1"/>
</dbReference>
<dbReference type="Gene3D" id="1.20.1250.20">
    <property type="entry name" value="MFS general substrate transporter like domains"/>
    <property type="match status" value="2"/>
</dbReference>
<evidence type="ECO:0000256" key="2">
    <source>
        <dbReference type="ARBA" id="ARBA00022448"/>
    </source>
</evidence>
<keyword evidence="3 7" id="KW-0812">Transmembrane</keyword>
<accession>A0A9N9RL89</accession>
<dbReference type="FunFam" id="1.20.1250.20:FF:000003">
    <property type="entry name" value="Solute carrier family 17 member 3"/>
    <property type="match status" value="1"/>
</dbReference>
<dbReference type="InterPro" id="IPR020846">
    <property type="entry name" value="MFS_dom"/>
</dbReference>
<keyword evidence="4" id="KW-0769">Symport</keyword>
<keyword evidence="6 7" id="KW-0472">Membrane</keyword>
<proteinExistence type="predicted"/>
<feature type="transmembrane region" description="Helical" evidence="7">
    <location>
        <begin position="433"/>
        <end position="451"/>
    </location>
</feature>
<evidence type="ECO:0000256" key="5">
    <source>
        <dbReference type="ARBA" id="ARBA00022989"/>
    </source>
</evidence>
<feature type="transmembrane region" description="Helical" evidence="7">
    <location>
        <begin position="110"/>
        <end position="133"/>
    </location>
</feature>
<dbReference type="PANTHER" id="PTHR11662:SF415">
    <property type="entry name" value="AT30085P-RELATED"/>
    <property type="match status" value="1"/>
</dbReference>
<dbReference type="GO" id="GO:0016020">
    <property type="term" value="C:membrane"/>
    <property type="evidence" value="ECO:0007669"/>
    <property type="project" value="UniProtKB-SubCell"/>
</dbReference>
<evidence type="ECO:0000313" key="9">
    <source>
        <dbReference type="EMBL" id="CAG9798968.1"/>
    </source>
</evidence>
<feature type="transmembrane region" description="Helical" evidence="7">
    <location>
        <begin position="342"/>
        <end position="361"/>
    </location>
</feature>
<dbReference type="PANTHER" id="PTHR11662">
    <property type="entry name" value="SOLUTE CARRIER FAMILY 17"/>
    <property type="match status" value="1"/>
</dbReference>
<evidence type="ECO:0000256" key="3">
    <source>
        <dbReference type="ARBA" id="ARBA00022692"/>
    </source>
</evidence>
<dbReference type="InterPro" id="IPR050382">
    <property type="entry name" value="MFS_Na/Anion_cotransporter"/>
</dbReference>
<dbReference type="GO" id="GO:0015293">
    <property type="term" value="F:symporter activity"/>
    <property type="evidence" value="ECO:0007669"/>
    <property type="project" value="UniProtKB-KW"/>
</dbReference>
<reference evidence="9" key="2">
    <citation type="submission" date="2022-10" db="EMBL/GenBank/DDBJ databases">
        <authorList>
            <consortium name="ENA_rothamsted_submissions"/>
            <consortium name="culmorum"/>
            <person name="King R."/>
        </authorList>
    </citation>
    <scope>NUCLEOTIDE SEQUENCE</scope>
</reference>
<feature type="transmembrane region" description="Helical" evidence="7">
    <location>
        <begin position="201"/>
        <end position="223"/>
    </location>
</feature>
<sequence>MTNICLPQRINLAIMAFFGFTCEYMMRNLLSIAITQIVQKQYDTSQSIMGEVCPADNETLSNDIDNELGGRGTYDWSEAVQGVILSSFYWGYIITHIPGGILVEKLGGKITFLFGIAATSILTFLTPASITYGGSTFLIINRVIMGLSQGFIYAAVFGLLAAWIPLRERTTLGVFVLSGMQLGSILSTYLSGVLLKHIDSWAWSFYIYSIIGLIWCVAFMFFCSKDPESNKFITEEEKNYLRKEIGILERDTNLPPTPFKAIITSLPVWAVIISQTGMDFSFYVMTTDLPKYFSDVMRLDVEKNGLYSSLPQVLNFFTAMGFGLVSDYCINKKLLSVRNTRRFFTTTGTFGLAICFIMASYSGCDRLQAMIFFSLASGFAGLDNSRINSMDLSPNYTPTITAIVNTCGSIMGILAPMAVGLLTPNSTILEWRVVFWLAFGILISTGIFYFISADGKVQPWNDPNTRRNYTNGVENGYAQKSDSSNHELKDNFIKNF</sequence>
<dbReference type="Pfam" id="PF07690">
    <property type="entry name" value="MFS_1"/>
    <property type="match status" value="1"/>
</dbReference>
<dbReference type="InterPro" id="IPR036259">
    <property type="entry name" value="MFS_trans_sf"/>
</dbReference>
<evidence type="ECO:0000256" key="4">
    <source>
        <dbReference type="ARBA" id="ARBA00022847"/>
    </source>
</evidence>
<feature type="transmembrane region" description="Helical" evidence="7">
    <location>
        <begin position="396"/>
        <end position="421"/>
    </location>
</feature>
<dbReference type="OrthoDB" id="2985014at2759"/>
<evidence type="ECO:0000259" key="8">
    <source>
        <dbReference type="PROSITE" id="PS50850"/>
    </source>
</evidence>
<evidence type="ECO:0000256" key="6">
    <source>
        <dbReference type="ARBA" id="ARBA00023136"/>
    </source>
</evidence>
<keyword evidence="2" id="KW-0813">Transport</keyword>
<evidence type="ECO:0000256" key="1">
    <source>
        <dbReference type="ARBA" id="ARBA00004141"/>
    </source>
</evidence>
<dbReference type="InterPro" id="IPR011701">
    <property type="entry name" value="MFS"/>
</dbReference>
<reference evidence="9" key="1">
    <citation type="submission" date="2022-01" db="EMBL/GenBank/DDBJ databases">
        <authorList>
            <person name="King R."/>
        </authorList>
    </citation>
    <scope>NUCLEOTIDE SEQUENCE</scope>
</reference>
<evidence type="ECO:0000256" key="7">
    <source>
        <dbReference type="SAM" id="Phobius"/>
    </source>
</evidence>
<dbReference type="SUPFAM" id="SSF103473">
    <property type="entry name" value="MFS general substrate transporter"/>
    <property type="match status" value="1"/>
</dbReference>
<dbReference type="FunFam" id="1.20.1250.20:FF:000423">
    <property type="entry name" value="Putative inorganic phosphate cotransporter-like Protein"/>
    <property type="match status" value="1"/>
</dbReference>
<name>A0A9N9RL89_9DIPT</name>
<evidence type="ECO:0000313" key="10">
    <source>
        <dbReference type="Proteomes" id="UP001153620"/>
    </source>
</evidence>
<dbReference type="AlphaFoldDB" id="A0A9N9RL89"/>
<dbReference type="EMBL" id="OU895877">
    <property type="protein sequence ID" value="CAG9798968.1"/>
    <property type="molecule type" value="Genomic_DNA"/>
</dbReference>
<feature type="transmembrane region" description="Helical" evidence="7">
    <location>
        <begin position="12"/>
        <end position="34"/>
    </location>
</feature>
<keyword evidence="5 7" id="KW-1133">Transmembrane helix</keyword>